<sequence length="367" mass="41513">MWIIVMIFLRILVLLFAGYPLYQDEQERFVCNTIQPGCANVCYDLFSHVSLFRFWVVQLIALCLPYIIFVIYVVHKVSNSLTVDLKPFSKNHQKLFSQTPTDMISPAVEQGGWTWRFTGTYILQLIFRILLEAAFGTAHYYLFGFSIPRRFLCQQSPCTTQVDCYISRPTEKTVMLNFMLAVAALSLVLNLLDFICIVKCSLRQKRKRKVMVENIYEEEQCSLTADKSASLAQQDLERLSVTFRKRQGSGGSCSGREALCLEISSLPHSSGPSVHNSNGNNGYYVAQVGAQERNGSEVAASEQLGTPRSFCVNKRSLLKPPPPPRRGTEPGPIRGITTVTTIRRNSHCEATDLQTFDDEQDKKSHWV</sequence>
<evidence type="ECO:0000256" key="9">
    <source>
        <dbReference type="RuleBase" id="RU000630"/>
    </source>
</evidence>
<name>A0A6P7MHD5_BETSP</name>
<comment type="subcellular location">
    <subcellularLocation>
        <location evidence="1">Cell junction</location>
        <location evidence="1">Gap junction</location>
    </subcellularLocation>
    <subcellularLocation>
        <location evidence="2 9">Cell membrane</location>
        <topology evidence="2 9">Multi-pass membrane protein</topology>
    </subcellularLocation>
</comment>
<feature type="domain" description="Connexin cysteine-rich" evidence="14">
    <location>
        <begin position="131"/>
        <end position="197"/>
    </location>
</feature>
<keyword evidence="15" id="KW-1185">Reference proteome</keyword>
<feature type="region of interest" description="Disordered" evidence="10">
    <location>
        <begin position="313"/>
        <end position="335"/>
    </location>
</feature>
<feature type="transmembrane region" description="Helical" evidence="11">
    <location>
        <begin position="54"/>
        <end position="74"/>
    </location>
</feature>
<keyword evidence="3" id="KW-1003">Cell membrane</keyword>
<dbReference type="PRINTS" id="PR00206">
    <property type="entry name" value="CONNEXIN"/>
</dbReference>
<feature type="signal peptide" evidence="12">
    <location>
        <begin position="1"/>
        <end position="17"/>
    </location>
</feature>
<keyword evidence="4 9" id="KW-0812">Transmembrane</keyword>
<feature type="chain" id="PRO_5040931642" description="Gap junction protein" evidence="12">
    <location>
        <begin position="18"/>
        <end position="367"/>
    </location>
</feature>
<evidence type="ECO:0000256" key="12">
    <source>
        <dbReference type="SAM" id="SignalP"/>
    </source>
</evidence>
<feature type="transmembrane region" description="Helical" evidence="11">
    <location>
        <begin position="178"/>
        <end position="202"/>
    </location>
</feature>
<proteinExistence type="inferred from homology"/>
<protein>
    <recommendedName>
        <fullName evidence="9">Gap junction protein</fullName>
    </recommendedName>
</protein>
<dbReference type="InterPro" id="IPR038359">
    <property type="entry name" value="Connexin_N_sf"/>
</dbReference>
<evidence type="ECO:0000256" key="6">
    <source>
        <dbReference type="ARBA" id="ARBA00022949"/>
    </source>
</evidence>
<dbReference type="PANTHER" id="PTHR11984:SF3">
    <property type="entry name" value="GAP JUNCTION DELTA-4 PROTEIN"/>
    <property type="match status" value="1"/>
</dbReference>
<dbReference type="InParanoid" id="A0A6P7MHD5"/>
<dbReference type="InterPro" id="IPR017990">
    <property type="entry name" value="Connexin_CS"/>
</dbReference>
<dbReference type="Proteomes" id="UP000515150">
    <property type="component" value="Chromosome 4"/>
</dbReference>
<dbReference type="RefSeq" id="XP_029005374.2">
    <property type="nucleotide sequence ID" value="XM_029149541.3"/>
</dbReference>
<dbReference type="OrthoDB" id="9943496at2759"/>
<keyword evidence="5 9" id="KW-0303">Gap junction</keyword>
<comment type="function">
    <text evidence="9">One gap junction consists of a cluster of closely packed pairs of transmembrane channels, the connexons, through which materials of low MW diffuse from one cell to a neighboring cell.</text>
</comment>
<dbReference type="GO" id="GO:0007267">
    <property type="term" value="P:cell-cell signaling"/>
    <property type="evidence" value="ECO:0007669"/>
    <property type="project" value="TreeGrafter"/>
</dbReference>
<dbReference type="AlphaFoldDB" id="A0A6P7MHD5"/>
<dbReference type="SMART" id="SM01089">
    <property type="entry name" value="Connexin_CCC"/>
    <property type="match status" value="1"/>
</dbReference>
<comment type="subunit">
    <text evidence="9">A connexon is composed of a hexamer of connexins.</text>
</comment>
<dbReference type="InterPro" id="IPR013092">
    <property type="entry name" value="Connexin_N"/>
</dbReference>
<evidence type="ECO:0000313" key="15">
    <source>
        <dbReference type="Proteomes" id="UP000515150"/>
    </source>
</evidence>
<evidence type="ECO:0000259" key="13">
    <source>
        <dbReference type="SMART" id="SM00037"/>
    </source>
</evidence>
<accession>A0A6P7MHD5</accession>
<dbReference type="InterPro" id="IPR000500">
    <property type="entry name" value="Connexin"/>
</dbReference>
<gene>
    <name evidence="16" type="primary">gjd4</name>
</gene>
<dbReference type="PANTHER" id="PTHR11984">
    <property type="entry name" value="CONNEXIN"/>
    <property type="match status" value="1"/>
</dbReference>
<evidence type="ECO:0000259" key="14">
    <source>
        <dbReference type="SMART" id="SM01089"/>
    </source>
</evidence>
<keyword evidence="12" id="KW-0732">Signal</keyword>
<evidence type="ECO:0000256" key="11">
    <source>
        <dbReference type="SAM" id="Phobius"/>
    </source>
</evidence>
<reference evidence="16" key="1">
    <citation type="submission" date="2025-08" db="UniProtKB">
        <authorList>
            <consortium name="RefSeq"/>
        </authorList>
    </citation>
    <scope>IDENTIFICATION</scope>
</reference>
<dbReference type="GO" id="GO:0005243">
    <property type="term" value="F:gap junction channel activity"/>
    <property type="evidence" value="ECO:0007669"/>
    <property type="project" value="TreeGrafter"/>
</dbReference>
<evidence type="ECO:0000256" key="8">
    <source>
        <dbReference type="ARBA" id="ARBA00023136"/>
    </source>
</evidence>
<dbReference type="Pfam" id="PF00029">
    <property type="entry name" value="Connexin"/>
    <property type="match status" value="1"/>
</dbReference>
<dbReference type="Gene3D" id="1.20.1440.80">
    <property type="entry name" value="Gap junction channel protein cysteine-rich domain"/>
    <property type="match status" value="1"/>
</dbReference>
<feature type="transmembrane region" description="Helical" evidence="11">
    <location>
        <begin position="125"/>
        <end position="142"/>
    </location>
</feature>
<dbReference type="GO" id="GO:0005922">
    <property type="term" value="C:connexin complex"/>
    <property type="evidence" value="ECO:0007669"/>
    <property type="project" value="InterPro"/>
</dbReference>
<evidence type="ECO:0000256" key="3">
    <source>
        <dbReference type="ARBA" id="ARBA00022475"/>
    </source>
</evidence>
<keyword evidence="6" id="KW-0965">Cell junction</keyword>
<evidence type="ECO:0000256" key="10">
    <source>
        <dbReference type="SAM" id="MobiDB-lite"/>
    </source>
</evidence>
<evidence type="ECO:0000256" key="1">
    <source>
        <dbReference type="ARBA" id="ARBA00004610"/>
    </source>
</evidence>
<keyword evidence="7 11" id="KW-1133">Transmembrane helix</keyword>
<dbReference type="CTD" id="219770"/>
<dbReference type="SMART" id="SM00037">
    <property type="entry name" value="CNX"/>
    <property type="match status" value="1"/>
</dbReference>
<evidence type="ECO:0000256" key="4">
    <source>
        <dbReference type="ARBA" id="ARBA00022692"/>
    </source>
</evidence>
<dbReference type="KEGG" id="bspl:114854823"/>
<evidence type="ECO:0000256" key="5">
    <source>
        <dbReference type="ARBA" id="ARBA00022868"/>
    </source>
</evidence>
<keyword evidence="8 11" id="KW-0472">Membrane</keyword>
<dbReference type="PROSITE" id="PS00408">
    <property type="entry name" value="CONNEXINS_2"/>
    <property type="match status" value="1"/>
</dbReference>
<evidence type="ECO:0000256" key="7">
    <source>
        <dbReference type="ARBA" id="ARBA00022989"/>
    </source>
</evidence>
<dbReference type="GeneID" id="114854823"/>
<evidence type="ECO:0000256" key="2">
    <source>
        <dbReference type="ARBA" id="ARBA00004651"/>
    </source>
</evidence>
<organism evidence="15 16">
    <name type="scientific">Betta splendens</name>
    <name type="common">Siamese fighting fish</name>
    <dbReference type="NCBI Taxonomy" id="158456"/>
    <lineage>
        <taxon>Eukaryota</taxon>
        <taxon>Metazoa</taxon>
        <taxon>Chordata</taxon>
        <taxon>Craniata</taxon>
        <taxon>Vertebrata</taxon>
        <taxon>Euteleostomi</taxon>
        <taxon>Actinopterygii</taxon>
        <taxon>Neopterygii</taxon>
        <taxon>Teleostei</taxon>
        <taxon>Neoteleostei</taxon>
        <taxon>Acanthomorphata</taxon>
        <taxon>Anabantaria</taxon>
        <taxon>Anabantiformes</taxon>
        <taxon>Anabantoidei</taxon>
        <taxon>Osphronemidae</taxon>
        <taxon>Betta</taxon>
    </lineage>
</organism>
<comment type="similarity">
    <text evidence="9">Belongs to the connexin family.</text>
</comment>
<feature type="domain" description="Connexin N-terminal" evidence="13">
    <location>
        <begin position="20"/>
        <end position="53"/>
    </location>
</feature>
<dbReference type="PROSITE" id="PS00407">
    <property type="entry name" value="CONNEXINS_1"/>
    <property type="match status" value="1"/>
</dbReference>
<evidence type="ECO:0000313" key="16">
    <source>
        <dbReference type="RefSeq" id="XP_029005374.2"/>
    </source>
</evidence>
<dbReference type="InterPro" id="IPR019570">
    <property type="entry name" value="Connexin_CCC"/>
</dbReference>